<dbReference type="Proteomes" id="UP001152759">
    <property type="component" value="Chromosome 10"/>
</dbReference>
<dbReference type="PANTHER" id="PTHR46830:SF1">
    <property type="entry name" value="ALPHA-1,4-N-ACETYLGLUCOSAMINYLTRANSFERASE"/>
    <property type="match status" value="1"/>
</dbReference>
<dbReference type="InterPro" id="IPR007577">
    <property type="entry name" value="GlycoTrfase_DXD_sugar-bd_CS"/>
</dbReference>
<dbReference type="AlphaFoldDB" id="A0A9P0A3G9"/>
<protein>
    <recommendedName>
        <fullName evidence="4">Glycosyltransferase</fullName>
    </recommendedName>
</protein>
<evidence type="ECO:0000313" key="2">
    <source>
        <dbReference type="EMBL" id="CAH0383171.1"/>
    </source>
</evidence>
<dbReference type="PANTHER" id="PTHR46830">
    <property type="entry name" value="TRANSFERASE, PUTATIVE-RELATED"/>
    <property type="match status" value="1"/>
</dbReference>
<keyword evidence="1" id="KW-0812">Transmembrane</keyword>
<evidence type="ECO:0000256" key="1">
    <source>
        <dbReference type="SAM" id="Phobius"/>
    </source>
</evidence>
<keyword evidence="1" id="KW-0472">Membrane</keyword>
<sequence>MQTIMKIPRRKWNSVLLTLFYIAAINLILIFMVRWYVQRPNVVQIERIQPATPKPESEPTNRTGPPGDVLDRLAFLPNPFALINNETGADEDIVPNIVHFIVMRNPEVSFLMFVSLLACLRNHNPDKIYIHSNVQLKGKFWDRMMRLKEFTDKLILKDIVMPTEIFGQPIAEDMQVFHGGDIARIRVLMEYGGIFLDNDSYVVRSLNPFRKFEFTIGWDEGQFLGTQIILAHKQARFLDLWLHTYDGNYKGEEWYYNAGELPTKSVLWRRPDLIHRVKVLFGNDIRFQGNLFQRYWPAWRKHHFTFHLLIRRKHQAALHSINRKAKYPVEFDDVNLQDYPITFREMANEVLDFEKALLKHSDLL</sequence>
<dbReference type="SUPFAM" id="SSF53448">
    <property type="entry name" value="Nucleotide-diphospho-sugar transferases"/>
    <property type="match status" value="1"/>
</dbReference>
<reference evidence="2" key="1">
    <citation type="submission" date="2021-12" db="EMBL/GenBank/DDBJ databases">
        <authorList>
            <person name="King R."/>
        </authorList>
    </citation>
    <scope>NUCLEOTIDE SEQUENCE</scope>
</reference>
<name>A0A9P0A3G9_BEMTA</name>
<feature type="transmembrane region" description="Helical" evidence="1">
    <location>
        <begin position="12"/>
        <end position="37"/>
    </location>
</feature>
<evidence type="ECO:0008006" key="4">
    <source>
        <dbReference type="Google" id="ProtNLM"/>
    </source>
</evidence>
<dbReference type="Pfam" id="PF04488">
    <property type="entry name" value="Gly_transf_sug"/>
    <property type="match status" value="1"/>
</dbReference>
<dbReference type="EMBL" id="OU963871">
    <property type="protein sequence ID" value="CAH0383171.1"/>
    <property type="molecule type" value="Genomic_DNA"/>
</dbReference>
<keyword evidence="1" id="KW-1133">Transmembrane helix</keyword>
<dbReference type="InterPro" id="IPR029044">
    <property type="entry name" value="Nucleotide-diphossugar_trans"/>
</dbReference>
<accession>A0A9P0A3G9</accession>
<organism evidence="2 3">
    <name type="scientific">Bemisia tabaci</name>
    <name type="common">Sweetpotato whitefly</name>
    <name type="synonym">Aleurodes tabaci</name>
    <dbReference type="NCBI Taxonomy" id="7038"/>
    <lineage>
        <taxon>Eukaryota</taxon>
        <taxon>Metazoa</taxon>
        <taxon>Ecdysozoa</taxon>
        <taxon>Arthropoda</taxon>
        <taxon>Hexapoda</taxon>
        <taxon>Insecta</taxon>
        <taxon>Pterygota</taxon>
        <taxon>Neoptera</taxon>
        <taxon>Paraneoptera</taxon>
        <taxon>Hemiptera</taxon>
        <taxon>Sternorrhyncha</taxon>
        <taxon>Aleyrodoidea</taxon>
        <taxon>Aleyrodidae</taxon>
        <taxon>Aleyrodinae</taxon>
        <taxon>Bemisia</taxon>
    </lineage>
</organism>
<dbReference type="Gene3D" id="3.90.550.20">
    <property type="match status" value="1"/>
</dbReference>
<keyword evidence="3" id="KW-1185">Reference proteome</keyword>
<evidence type="ECO:0000313" key="3">
    <source>
        <dbReference type="Proteomes" id="UP001152759"/>
    </source>
</evidence>
<proteinExistence type="predicted"/>
<gene>
    <name evidence="2" type="ORF">BEMITA_LOCUS2641</name>
</gene>